<keyword evidence="5" id="KW-0812">Transmembrane</keyword>
<evidence type="ECO:0000256" key="3">
    <source>
        <dbReference type="ARBA" id="ARBA00023163"/>
    </source>
</evidence>
<feature type="region of interest" description="Disordered" evidence="4">
    <location>
        <begin position="407"/>
        <end position="428"/>
    </location>
</feature>
<gene>
    <name evidence="7" type="ORF">DMP08_03695</name>
</gene>
<keyword evidence="8" id="KW-1185">Reference proteome</keyword>
<dbReference type="PANTHER" id="PTHR44688">
    <property type="entry name" value="DNA-BINDING TRANSCRIPTIONAL ACTIVATOR DEVR_DOSR"/>
    <property type="match status" value="1"/>
</dbReference>
<dbReference type="InterPro" id="IPR036388">
    <property type="entry name" value="WH-like_DNA-bd_sf"/>
</dbReference>
<dbReference type="PRINTS" id="PR00038">
    <property type="entry name" value="HTHLUXR"/>
</dbReference>
<sequence>MPCPGIMLASLGLGLNLVWCTLMGHTLGFFSSASGIDSWANPRLFFLAGILAFSLAYIAIPRALKHADATLRFILPLAAAFGTGCFGMSYHQTFFDPVFMAIGGLFVSGACYFWLVARYNLMLARTQGFITIVLCISGGLIIKLPLLLCLSALVGPETQMLIAMAVPIASALAFEASCAKVRKFSQAEEAANGSAGSDSRTVFGIPIKQHESGKAPEADRRSVFVLLGVSAVVLAVIRSVSFLGMWGDTNATISTDIPWLSGFLIPAACVMAFAYFALIALAGYSLSTRFQPALLLILFGLLVVAVQASPDGATLTMLTSVIQIDELFAHLLFWVIAITALDVLDIPSYRVIGLAGALYAGVSIAWVILLSKAPIIITLITMLATYALVIVSLYVISTLRRDKQSFDEKRSLSNSEKNPSNQKEEADLTQTVTDTCMDMAKKYGLSPRETEVFILLAQGRTRSFIQEELVLSGSTVKTHVTHIYTKMNVHDRQEMIDLIWN</sequence>
<feature type="compositionally biased region" description="Polar residues" evidence="4">
    <location>
        <begin position="412"/>
        <end position="421"/>
    </location>
</feature>
<keyword evidence="2" id="KW-0238">DNA-binding</keyword>
<keyword evidence="1" id="KW-0805">Transcription regulation</keyword>
<proteinExistence type="predicted"/>
<comment type="caution">
    <text evidence="7">The sequence shown here is derived from an EMBL/GenBank/DDBJ whole genome shotgun (WGS) entry which is preliminary data.</text>
</comment>
<dbReference type="PROSITE" id="PS50043">
    <property type="entry name" value="HTH_LUXR_2"/>
    <property type="match status" value="1"/>
</dbReference>
<evidence type="ECO:0000259" key="6">
    <source>
        <dbReference type="PROSITE" id="PS50043"/>
    </source>
</evidence>
<feature type="transmembrane region" description="Helical" evidence="5">
    <location>
        <begin position="327"/>
        <end position="344"/>
    </location>
</feature>
<name>A0A3N0BGT9_9ACTN</name>
<feature type="transmembrane region" description="Helical" evidence="5">
    <location>
        <begin position="160"/>
        <end position="178"/>
    </location>
</feature>
<dbReference type="AlphaFoldDB" id="A0A3N0BGT9"/>
<evidence type="ECO:0000256" key="2">
    <source>
        <dbReference type="ARBA" id="ARBA00023125"/>
    </source>
</evidence>
<feature type="transmembrane region" description="Helical" evidence="5">
    <location>
        <begin position="73"/>
        <end position="92"/>
    </location>
</feature>
<dbReference type="EMBL" id="QICD01000004">
    <property type="protein sequence ID" value="RNL47182.1"/>
    <property type="molecule type" value="Genomic_DNA"/>
</dbReference>
<feature type="transmembrane region" description="Helical" evidence="5">
    <location>
        <begin position="98"/>
        <end position="117"/>
    </location>
</feature>
<feature type="transmembrane region" description="Helical" evidence="5">
    <location>
        <begin position="259"/>
        <end position="283"/>
    </location>
</feature>
<accession>A0A3N0BGT9</accession>
<dbReference type="GO" id="GO:0006355">
    <property type="term" value="P:regulation of DNA-templated transcription"/>
    <property type="evidence" value="ECO:0007669"/>
    <property type="project" value="InterPro"/>
</dbReference>
<feature type="transmembrane region" description="Helical" evidence="5">
    <location>
        <begin position="223"/>
        <end position="247"/>
    </location>
</feature>
<evidence type="ECO:0000313" key="7">
    <source>
        <dbReference type="EMBL" id="RNL47182.1"/>
    </source>
</evidence>
<feature type="transmembrane region" description="Helical" evidence="5">
    <location>
        <begin position="351"/>
        <end position="369"/>
    </location>
</feature>
<organism evidence="7 8">
    <name type="scientific">Paraeggerthella hongkongensis</name>
    <dbReference type="NCBI Taxonomy" id="230658"/>
    <lineage>
        <taxon>Bacteria</taxon>
        <taxon>Bacillati</taxon>
        <taxon>Actinomycetota</taxon>
        <taxon>Coriobacteriia</taxon>
        <taxon>Eggerthellales</taxon>
        <taxon>Eggerthellaceae</taxon>
        <taxon>Paraeggerthella</taxon>
    </lineage>
</organism>
<dbReference type="InterPro" id="IPR000792">
    <property type="entry name" value="Tscrpt_reg_LuxR_C"/>
</dbReference>
<feature type="transmembrane region" description="Helical" evidence="5">
    <location>
        <begin position="44"/>
        <end position="61"/>
    </location>
</feature>
<feature type="transmembrane region" description="Helical" evidence="5">
    <location>
        <begin position="290"/>
        <end position="307"/>
    </location>
</feature>
<keyword evidence="3" id="KW-0804">Transcription</keyword>
<feature type="domain" description="HTH luxR-type" evidence="6">
    <location>
        <begin position="438"/>
        <end position="501"/>
    </location>
</feature>
<keyword evidence="5" id="KW-1133">Transmembrane helix</keyword>
<protein>
    <submittedName>
        <fullName evidence="7">LuxR family transcriptional regulator</fullName>
    </submittedName>
</protein>
<evidence type="ECO:0000256" key="1">
    <source>
        <dbReference type="ARBA" id="ARBA00023015"/>
    </source>
</evidence>
<feature type="transmembrane region" description="Helical" evidence="5">
    <location>
        <begin position="375"/>
        <end position="396"/>
    </location>
</feature>
<evidence type="ECO:0000313" key="8">
    <source>
        <dbReference type="Proteomes" id="UP000278632"/>
    </source>
</evidence>
<dbReference type="PANTHER" id="PTHR44688:SF16">
    <property type="entry name" value="DNA-BINDING TRANSCRIPTIONAL ACTIVATOR DEVR_DOSR"/>
    <property type="match status" value="1"/>
</dbReference>
<dbReference type="OrthoDB" id="3170050at2"/>
<dbReference type="GO" id="GO:0003677">
    <property type="term" value="F:DNA binding"/>
    <property type="evidence" value="ECO:0007669"/>
    <property type="project" value="UniProtKB-KW"/>
</dbReference>
<feature type="transmembrane region" description="Helical" evidence="5">
    <location>
        <begin position="129"/>
        <end position="154"/>
    </location>
</feature>
<keyword evidence="5" id="KW-0472">Membrane</keyword>
<dbReference type="Gene3D" id="1.10.10.10">
    <property type="entry name" value="Winged helix-like DNA-binding domain superfamily/Winged helix DNA-binding domain"/>
    <property type="match status" value="1"/>
</dbReference>
<reference evidence="8" key="1">
    <citation type="submission" date="2018-05" db="EMBL/GenBank/DDBJ databases">
        <title>Genome Sequencing of selected type strains of the family Eggerthellaceae.</title>
        <authorList>
            <person name="Danylec N."/>
            <person name="Stoll D.A."/>
            <person name="Doetsch A."/>
            <person name="Huch M."/>
        </authorList>
    </citation>
    <scope>NUCLEOTIDE SEQUENCE [LARGE SCALE GENOMIC DNA]</scope>
    <source>
        <strain evidence="8">DSM 16106</strain>
    </source>
</reference>
<dbReference type="Pfam" id="PF00196">
    <property type="entry name" value="GerE"/>
    <property type="match status" value="1"/>
</dbReference>
<dbReference type="Proteomes" id="UP000278632">
    <property type="component" value="Unassembled WGS sequence"/>
</dbReference>
<evidence type="ECO:0000256" key="4">
    <source>
        <dbReference type="SAM" id="MobiDB-lite"/>
    </source>
</evidence>
<dbReference type="CDD" id="cd06170">
    <property type="entry name" value="LuxR_C_like"/>
    <property type="match status" value="1"/>
</dbReference>
<evidence type="ECO:0000256" key="5">
    <source>
        <dbReference type="SAM" id="Phobius"/>
    </source>
</evidence>
<dbReference type="SUPFAM" id="SSF46894">
    <property type="entry name" value="C-terminal effector domain of the bipartite response regulators"/>
    <property type="match status" value="1"/>
</dbReference>
<dbReference type="SMART" id="SM00421">
    <property type="entry name" value="HTH_LUXR"/>
    <property type="match status" value="1"/>
</dbReference>
<dbReference type="InterPro" id="IPR016032">
    <property type="entry name" value="Sig_transdc_resp-reg_C-effctor"/>
</dbReference>